<dbReference type="Gene3D" id="3.40.50.300">
    <property type="entry name" value="P-loop containing nucleotide triphosphate hydrolases"/>
    <property type="match status" value="1"/>
</dbReference>
<sequence>MKKKYFTLNEVFTPSQPANYTFVERYSVNTRLKRALNTPGKQIIIYGYSGAGKTTVLTKKLKEEKFDCITTRCMSGMTLADIVKDAFAQLEIYYVAQKDVSKGGKIGGSIGASYFGIKASLSSELNENDKAIAKRAVELPITPQNLAKFIGESSKCWVLEDYHKVRSEDKILLAQIMKVFMDSSTEYPKLKIIAIGAVNTAREVIQYDSEMKNRVSEIEVPLMEKGNLREILNVGESLLNIKIPDSVADKIIAYSSGLPAVTHQLALLICEANSVDKTIRSTLPKKIDVKSFDIALDEYLEENSDTFKSVFETATKIIHKRKSENPADILNAVLLSSKENVTVFDVKENLKINDKSYKGNNLKKYLDELTTSDRAEILRFNKDYNSYYFSNPFIKAYCQCALKTSVKTEFSKSKLLTEFRETLSKELEIARQAFIKDFESN</sequence>
<keyword evidence="2" id="KW-1185">Reference proteome</keyword>
<dbReference type="SUPFAM" id="SSF52540">
    <property type="entry name" value="P-loop containing nucleoside triphosphate hydrolases"/>
    <property type="match status" value="1"/>
</dbReference>
<dbReference type="RefSeq" id="WP_116185387.1">
    <property type="nucleotide sequence ID" value="NZ_QTJX01000004.1"/>
</dbReference>
<accession>A0A371JMP4</accession>
<gene>
    <name evidence="1" type="ORF">DX873_15385</name>
</gene>
<name>A0A371JMP4_9FLAO</name>
<evidence type="ECO:0000313" key="2">
    <source>
        <dbReference type="Proteomes" id="UP000261828"/>
    </source>
</evidence>
<dbReference type="Proteomes" id="UP000261828">
    <property type="component" value="Unassembled WGS sequence"/>
</dbReference>
<proteinExistence type="predicted"/>
<organism evidence="1 2">
    <name type="scientific">Flagellimonas nanhaiensis</name>
    <dbReference type="NCBI Taxonomy" id="2292706"/>
    <lineage>
        <taxon>Bacteria</taxon>
        <taxon>Pseudomonadati</taxon>
        <taxon>Bacteroidota</taxon>
        <taxon>Flavobacteriia</taxon>
        <taxon>Flavobacteriales</taxon>
        <taxon>Flavobacteriaceae</taxon>
        <taxon>Flagellimonas</taxon>
    </lineage>
</organism>
<comment type="caution">
    <text evidence="1">The sequence shown here is derived from an EMBL/GenBank/DDBJ whole genome shotgun (WGS) entry which is preliminary data.</text>
</comment>
<dbReference type="EMBL" id="QTJX01000004">
    <property type="protein sequence ID" value="RDY58385.1"/>
    <property type="molecule type" value="Genomic_DNA"/>
</dbReference>
<evidence type="ECO:0000313" key="1">
    <source>
        <dbReference type="EMBL" id="RDY58385.1"/>
    </source>
</evidence>
<dbReference type="OrthoDB" id="7020775at2"/>
<protein>
    <recommendedName>
        <fullName evidence="3">ATP-binding protein</fullName>
    </recommendedName>
</protein>
<dbReference type="AlphaFoldDB" id="A0A371JMP4"/>
<reference evidence="1 2" key="1">
    <citation type="submission" date="2018-08" db="EMBL/GenBank/DDBJ databases">
        <title>Muricauda nanhaiensis sp. nov., isolated from seawater of the South China Sea.</title>
        <authorList>
            <person name="Dang Y."/>
        </authorList>
    </citation>
    <scope>NUCLEOTIDE SEQUENCE [LARGE SCALE GENOMIC DNA]</scope>
    <source>
        <strain evidence="1 2">SM1704</strain>
    </source>
</reference>
<evidence type="ECO:0008006" key="3">
    <source>
        <dbReference type="Google" id="ProtNLM"/>
    </source>
</evidence>
<dbReference type="InterPro" id="IPR027417">
    <property type="entry name" value="P-loop_NTPase"/>
</dbReference>